<organism evidence="2 3">
    <name type="scientific">Acorus calamus</name>
    <name type="common">Sweet flag</name>
    <dbReference type="NCBI Taxonomy" id="4465"/>
    <lineage>
        <taxon>Eukaryota</taxon>
        <taxon>Viridiplantae</taxon>
        <taxon>Streptophyta</taxon>
        <taxon>Embryophyta</taxon>
        <taxon>Tracheophyta</taxon>
        <taxon>Spermatophyta</taxon>
        <taxon>Magnoliopsida</taxon>
        <taxon>Liliopsida</taxon>
        <taxon>Acoraceae</taxon>
        <taxon>Acorus</taxon>
    </lineage>
</organism>
<name>A0AAV9DH97_ACOCL</name>
<dbReference type="Pfam" id="PF13968">
    <property type="entry name" value="DUF4220"/>
    <property type="match status" value="1"/>
</dbReference>
<gene>
    <name evidence="2" type="ORF">QJS10_CPB13g00875</name>
</gene>
<dbReference type="InterPro" id="IPR025315">
    <property type="entry name" value="DUF4220"/>
</dbReference>
<keyword evidence="3" id="KW-1185">Reference proteome</keyword>
<evidence type="ECO:0000313" key="2">
    <source>
        <dbReference type="EMBL" id="KAK1300174.1"/>
    </source>
</evidence>
<sequence length="146" mass="15483">MAIIFQCLPIQISRQIRLSRPTINFATSSTATSCGEVRGQGGGGSGGGARRDGFDSGAAGFDGVREGGGGGDCWWVGVASKDYCGRNFAFKGGGRTILSSHDRNKSNPFFMKVTAKQAFKVIEIELSLIYKASYTKTPLVYTILGV</sequence>
<reference evidence="2" key="2">
    <citation type="submission" date="2023-06" db="EMBL/GenBank/DDBJ databases">
        <authorList>
            <person name="Ma L."/>
            <person name="Liu K.-W."/>
            <person name="Li Z."/>
            <person name="Hsiao Y.-Y."/>
            <person name="Qi Y."/>
            <person name="Fu T."/>
            <person name="Tang G."/>
            <person name="Zhang D."/>
            <person name="Sun W.-H."/>
            <person name="Liu D.-K."/>
            <person name="Li Y."/>
            <person name="Chen G.-Z."/>
            <person name="Liu X.-D."/>
            <person name="Liao X.-Y."/>
            <person name="Jiang Y.-T."/>
            <person name="Yu X."/>
            <person name="Hao Y."/>
            <person name="Huang J."/>
            <person name="Zhao X.-W."/>
            <person name="Ke S."/>
            <person name="Chen Y.-Y."/>
            <person name="Wu W.-L."/>
            <person name="Hsu J.-L."/>
            <person name="Lin Y.-F."/>
            <person name="Huang M.-D."/>
            <person name="Li C.-Y."/>
            <person name="Huang L."/>
            <person name="Wang Z.-W."/>
            <person name="Zhao X."/>
            <person name="Zhong W.-Y."/>
            <person name="Peng D.-H."/>
            <person name="Ahmad S."/>
            <person name="Lan S."/>
            <person name="Zhang J.-S."/>
            <person name="Tsai W.-C."/>
            <person name="Van De Peer Y."/>
            <person name="Liu Z.-J."/>
        </authorList>
    </citation>
    <scope>NUCLEOTIDE SEQUENCE</scope>
    <source>
        <strain evidence="2">CP</strain>
        <tissue evidence="2">Leaves</tissue>
    </source>
</reference>
<reference evidence="2" key="1">
    <citation type="journal article" date="2023" name="Nat. Commun.">
        <title>Diploid and tetraploid genomes of Acorus and the evolution of monocots.</title>
        <authorList>
            <person name="Ma L."/>
            <person name="Liu K.W."/>
            <person name="Li Z."/>
            <person name="Hsiao Y.Y."/>
            <person name="Qi Y."/>
            <person name="Fu T."/>
            <person name="Tang G.D."/>
            <person name="Zhang D."/>
            <person name="Sun W.H."/>
            <person name="Liu D.K."/>
            <person name="Li Y."/>
            <person name="Chen G.Z."/>
            <person name="Liu X.D."/>
            <person name="Liao X.Y."/>
            <person name="Jiang Y.T."/>
            <person name="Yu X."/>
            <person name="Hao Y."/>
            <person name="Huang J."/>
            <person name="Zhao X.W."/>
            <person name="Ke S."/>
            <person name="Chen Y.Y."/>
            <person name="Wu W.L."/>
            <person name="Hsu J.L."/>
            <person name="Lin Y.F."/>
            <person name="Huang M.D."/>
            <person name="Li C.Y."/>
            <person name="Huang L."/>
            <person name="Wang Z.W."/>
            <person name="Zhao X."/>
            <person name="Zhong W.Y."/>
            <person name="Peng D.H."/>
            <person name="Ahmad S."/>
            <person name="Lan S."/>
            <person name="Zhang J.S."/>
            <person name="Tsai W.C."/>
            <person name="Van de Peer Y."/>
            <person name="Liu Z.J."/>
        </authorList>
    </citation>
    <scope>NUCLEOTIDE SEQUENCE</scope>
    <source>
        <strain evidence="2">CP</strain>
    </source>
</reference>
<dbReference type="EMBL" id="JAUJYO010000013">
    <property type="protein sequence ID" value="KAK1300174.1"/>
    <property type="molecule type" value="Genomic_DNA"/>
</dbReference>
<dbReference type="Proteomes" id="UP001180020">
    <property type="component" value="Unassembled WGS sequence"/>
</dbReference>
<evidence type="ECO:0000313" key="3">
    <source>
        <dbReference type="Proteomes" id="UP001180020"/>
    </source>
</evidence>
<comment type="caution">
    <text evidence="2">The sequence shown here is derived from an EMBL/GenBank/DDBJ whole genome shotgun (WGS) entry which is preliminary data.</text>
</comment>
<proteinExistence type="predicted"/>
<dbReference type="AlphaFoldDB" id="A0AAV9DH97"/>
<evidence type="ECO:0000259" key="1">
    <source>
        <dbReference type="Pfam" id="PF13968"/>
    </source>
</evidence>
<accession>A0AAV9DH97</accession>
<feature type="domain" description="DUF4220" evidence="1">
    <location>
        <begin position="95"/>
        <end position="145"/>
    </location>
</feature>
<protein>
    <recommendedName>
        <fullName evidence="1">DUF4220 domain-containing protein</fullName>
    </recommendedName>
</protein>